<proteinExistence type="inferred from homology"/>
<evidence type="ECO:0000256" key="3">
    <source>
        <dbReference type="ARBA" id="ARBA00022679"/>
    </source>
</evidence>
<evidence type="ECO:0000313" key="15">
    <source>
        <dbReference type="Proteomes" id="UP000720189"/>
    </source>
</evidence>
<dbReference type="FunFam" id="1.10.510.10:FF:000005">
    <property type="entry name" value="cAMP-dependent protein kinase catalytic subunit alpha"/>
    <property type="match status" value="1"/>
</dbReference>
<gene>
    <name evidence="14" type="ORF">BKA55DRAFT_516203</name>
</gene>
<evidence type="ECO:0000256" key="1">
    <source>
        <dbReference type="ARBA" id="ARBA00012444"/>
    </source>
</evidence>
<dbReference type="GO" id="GO:0005829">
    <property type="term" value="C:cytosol"/>
    <property type="evidence" value="ECO:0007669"/>
    <property type="project" value="TreeGrafter"/>
</dbReference>
<feature type="domain" description="Protein kinase" evidence="12">
    <location>
        <begin position="34"/>
        <end position="292"/>
    </location>
</feature>
<name>A0A9P9GS77_FUSRE</name>
<evidence type="ECO:0000259" key="13">
    <source>
        <dbReference type="PROSITE" id="PS51285"/>
    </source>
</evidence>
<dbReference type="GO" id="GO:0005524">
    <property type="term" value="F:ATP binding"/>
    <property type="evidence" value="ECO:0007669"/>
    <property type="project" value="UniProtKB-UniRule"/>
</dbReference>
<dbReference type="PROSITE" id="PS00108">
    <property type="entry name" value="PROTEIN_KINASE_ST"/>
    <property type="match status" value="1"/>
</dbReference>
<dbReference type="OrthoDB" id="1577640at2759"/>
<dbReference type="PANTHER" id="PTHR24353">
    <property type="entry name" value="CYCLIC NUCLEOTIDE-DEPENDENT PROTEIN KINASE"/>
    <property type="match status" value="1"/>
</dbReference>
<evidence type="ECO:0000256" key="10">
    <source>
        <dbReference type="RuleBase" id="RU000304"/>
    </source>
</evidence>
<keyword evidence="3" id="KW-0808">Transferase</keyword>
<evidence type="ECO:0000256" key="7">
    <source>
        <dbReference type="ARBA" id="ARBA00047292"/>
    </source>
</evidence>
<comment type="catalytic activity">
    <reaction evidence="7">
        <text>L-threonyl-[protein] + ATP = O-phospho-L-threonyl-[protein] + ADP + H(+)</text>
        <dbReference type="Rhea" id="RHEA:46608"/>
        <dbReference type="Rhea" id="RHEA-COMP:11060"/>
        <dbReference type="Rhea" id="RHEA-COMP:11605"/>
        <dbReference type="ChEBI" id="CHEBI:15378"/>
        <dbReference type="ChEBI" id="CHEBI:30013"/>
        <dbReference type="ChEBI" id="CHEBI:30616"/>
        <dbReference type="ChEBI" id="CHEBI:61977"/>
        <dbReference type="ChEBI" id="CHEBI:456216"/>
        <dbReference type="EC" id="2.7.11.11"/>
    </reaction>
</comment>
<dbReference type="PROSITE" id="PS50011">
    <property type="entry name" value="PROTEIN_KINASE_DOM"/>
    <property type="match status" value="1"/>
</dbReference>
<dbReference type="EC" id="2.7.11.11" evidence="1"/>
<keyword evidence="6 9" id="KW-0067">ATP-binding</keyword>
<keyword evidence="5 14" id="KW-0418">Kinase</keyword>
<feature type="domain" description="AGC-kinase C-terminal" evidence="13">
    <location>
        <begin position="293"/>
        <end position="334"/>
    </location>
</feature>
<dbReference type="RefSeq" id="XP_046047718.1">
    <property type="nucleotide sequence ID" value="XM_046188068.1"/>
</dbReference>
<dbReference type="SUPFAM" id="SSF56112">
    <property type="entry name" value="Protein kinase-like (PK-like)"/>
    <property type="match status" value="1"/>
</dbReference>
<evidence type="ECO:0000256" key="6">
    <source>
        <dbReference type="ARBA" id="ARBA00022840"/>
    </source>
</evidence>
<keyword evidence="15" id="KW-1185">Reference proteome</keyword>
<dbReference type="InterPro" id="IPR000961">
    <property type="entry name" value="AGC-kinase_C"/>
</dbReference>
<evidence type="ECO:0000256" key="11">
    <source>
        <dbReference type="SAM" id="MobiDB-lite"/>
    </source>
</evidence>
<comment type="similarity">
    <text evidence="10">Belongs to the protein kinase superfamily.</text>
</comment>
<dbReference type="AlphaFoldDB" id="A0A9P9GS77"/>
<dbReference type="PANTHER" id="PTHR24353:SF153">
    <property type="entry name" value="CAMP-DEPENDENT PROTEIN KINASE CATALYTIC SUBUNIT 1"/>
    <property type="match status" value="1"/>
</dbReference>
<dbReference type="InterPro" id="IPR011009">
    <property type="entry name" value="Kinase-like_dom_sf"/>
</dbReference>
<feature type="region of interest" description="Disordered" evidence="11">
    <location>
        <begin position="1"/>
        <end position="27"/>
    </location>
</feature>
<dbReference type="Gene3D" id="1.10.510.10">
    <property type="entry name" value="Transferase(Phosphotransferase) domain 1"/>
    <property type="match status" value="1"/>
</dbReference>
<sequence length="334" mass="38619">MLPQNKYSKNHSLENGPSPTQSKLSTNNHLRNHFNINKTIGIGSSSRVYLAQLKSDKRAFFAIKVLKKAHIVKTMQIRRTIDQRAILVDVNHTFLAELYGTFQDMRNLYMVMEFVEGGELLTLLRQVKRFRTGVAKFYSAQVVLAVDYLHSKDIVHRDLKPENILVDWLDYIKIVDFGSAKRVPAKTWTLCGTPEYMAPEVISGQGYSKSVDWWCLGILIYEMLCGYTPFANASPLLMYENILKGEIEYPSYLKESGAQNLLEGLLTNDLERRLGTERNPIMIKRSPIHPWYQDVDWNMLEERQVIAPYRPPIRPADGYRGQKQIISIFRYSTY</sequence>
<feature type="compositionally biased region" description="Polar residues" evidence="11">
    <location>
        <begin position="13"/>
        <end position="27"/>
    </location>
</feature>
<dbReference type="InterPro" id="IPR008271">
    <property type="entry name" value="Ser/Thr_kinase_AS"/>
</dbReference>
<evidence type="ECO:0000256" key="4">
    <source>
        <dbReference type="ARBA" id="ARBA00022741"/>
    </source>
</evidence>
<dbReference type="GeneID" id="70218022"/>
<dbReference type="PROSITE" id="PS51285">
    <property type="entry name" value="AGC_KINASE_CTER"/>
    <property type="match status" value="1"/>
</dbReference>
<dbReference type="InterPro" id="IPR000719">
    <property type="entry name" value="Prot_kinase_dom"/>
</dbReference>
<dbReference type="SMART" id="SM00220">
    <property type="entry name" value="S_TKc"/>
    <property type="match status" value="1"/>
</dbReference>
<dbReference type="InterPro" id="IPR017441">
    <property type="entry name" value="Protein_kinase_ATP_BS"/>
</dbReference>
<evidence type="ECO:0000259" key="12">
    <source>
        <dbReference type="PROSITE" id="PS50011"/>
    </source>
</evidence>
<reference evidence="14" key="1">
    <citation type="journal article" date="2021" name="Nat. Commun.">
        <title>Genetic determinants of endophytism in the Arabidopsis root mycobiome.</title>
        <authorList>
            <person name="Mesny F."/>
            <person name="Miyauchi S."/>
            <person name="Thiergart T."/>
            <person name="Pickel B."/>
            <person name="Atanasova L."/>
            <person name="Karlsson M."/>
            <person name="Huettel B."/>
            <person name="Barry K.W."/>
            <person name="Haridas S."/>
            <person name="Chen C."/>
            <person name="Bauer D."/>
            <person name="Andreopoulos W."/>
            <person name="Pangilinan J."/>
            <person name="LaButti K."/>
            <person name="Riley R."/>
            <person name="Lipzen A."/>
            <person name="Clum A."/>
            <person name="Drula E."/>
            <person name="Henrissat B."/>
            <person name="Kohler A."/>
            <person name="Grigoriev I.V."/>
            <person name="Martin F.M."/>
            <person name="Hacquard S."/>
        </authorList>
    </citation>
    <scope>NUCLEOTIDE SEQUENCE</scope>
    <source>
        <strain evidence="14">MPI-CAGE-AT-0023</strain>
    </source>
</reference>
<dbReference type="EMBL" id="JAGMUX010000011">
    <property type="protein sequence ID" value="KAH7244495.1"/>
    <property type="molecule type" value="Genomic_DNA"/>
</dbReference>
<protein>
    <recommendedName>
        <fullName evidence="1">cAMP-dependent protein kinase</fullName>
        <ecNumber evidence="1">2.7.11.11</ecNumber>
    </recommendedName>
</protein>
<evidence type="ECO:0000256" key="5">
    <source>
        <dbReference type="ARBA" id="ARBA00022777"/>
    </source>
</evidence>
<comment type="catalytic activity">
    <reaction evidence="8">
        <text>L-seryl-[protein] + ATP = O-phospho-L-seryl-[protein] + ADP + H(+)</text>
        <dbReference type="Rhea" id="RHEA:17989"/>
        <dbReference type="Rhea" id="RHEA-COMP:9863"/>
        <dbReference type="Rhea" id="RHEA-COMP:11604"/>
        <dbReference type="ChEBI" id="CHEBI:15378"/>
        <dbReference type="ChEBI" id="CHEBI:29999"/>
        <dbReference type="ChEBI" id="CHEBI:30616"/>
        <dbReference type="ChEBI" id="CHEBI:83421"/>
        <dbReference type="ChEBI" id="CHEBI:456216"/>
        <dbReference type="EC" id="2.7.11.11"/>
    </reaction>
</comment>
<keyword evidence="4 9" id="KW-0547">Nucleotide-binding</keyword>
<evidence type="ECO:0000256" key="9">
    <source>
        <dbReference type="PROSITE-ProRule" id="PRU10141"/>
    </source>
</evidence>
<evidence type="ECO:0000313" key="14">
    <source>
        <dbReference type="EMBL" id="KAH7244495.1"/>
    </source>
</evidence>
<dbReference type="GO" id="GO:0005952">
    <property type="term" value="C:cAMP-dependent protein kinase complex"/>
    <property type="evidence" value="ECO:0007669"/>
    <property type="project" value="TreeGrafter"/>
</dbReference>
<comment type="caution">
    <text evidence="14">The sequence shown here is derived from an EMBL/GenBank/DDBJ whole genome shotgun (WGS) entry which is preliminary data.</text>
</comment>
<evidence type="ECO:0000256" key="2">
    <source>
        <dbReference type="ARBA" id="ARBA00022527"/>
    </source>
</evidence>
<evidence type="ECO:0000256" key="8">
    <source>
        <dbReference type="ARBA" id="ARBA00047454"/>
    </source>
</evidence>
<dbReference type="Pfam" id="PF00069">
    <property type="entry name" value="Pkinase"/>
    <property type="match status" value="1"/>
</dbReference>
<dbReference type="GO" id="GO:0005634">
    <property type="term" value="C:nucleus"/>
    <property type="evidence" value="ECO:0007669"/>
    <property type="project" value="TreeGrafter"/>
</dbReference>
<dbReference type="Gene3D" id="3.30.200.20">
    <property type="entry name" value="Phosphorylase Kinase, domain 1"/>
    <property type="match status" value="1"/>
</dbReference>
<organism evidence="14 15">
    <name type="scientific">Fusarium redolens</name>
    <dbReference type="NCBI Taxonomy" id="48865"/>
    <lineage>
        <taxon>Eukaryota</taxon>
        <taxon>Fungi</taxon>
        <taxon>Dikarya</taxon>
        <taxon>Ascomycota</taxon>
        <taxon>Pezizomycotina</taxon>
        <taxon>Sordariomycetes</taxon>
        <taxon>Hypocreomycetidae</taxon>
        <taxon>Hypocreales</taxon>
        <taxon>Nectriaceae</taxon>
        <taxon>Fusarium</taxon>
        <taxon>Fusarium redolens species complex</taxon>
    </lineage>
</organism>
<dbReference type="PROSITE" id="PS00107">
    <property type="entry name" value="PROTEIN_KINASE_ATP"/>
    <property type="match status" value="1"/>
</dbReference>
<keyword evidence="2 10" id="KW-0723">Serine/threonine-protein kinase</keyword>
<dbReference type="GO" id="GO:0004691">
    <property type="term" value="F:cAMP-dependent protein kinase activity"/>
    <property type="evidence" value="ECO:0007669"/>
    <property type="project" value="UniProtKB-EC"/>
</dbReference>
<dbReference type="Proteomes" id="UP000720189">
    <property type="component" value="Unassembled WGS sequence"/>
</dbReference>
<feature type="binding site" evidence="9">
    <location>
        <position position="64"/>
    </location>
    <ligand>
        <name>ATP</name>
        <dbReference type="ChEBI" id="CHEBI:30616"/>
    </ligand>
</feature>
<accession>A0A9P9GS77</accession>